<dbReference type="InterPro" id="IPR032675">
    <property type="entry name" value="LRR_dom_sf"/>
</dbReference>
<name>A0A9N9F921_9GLOM</name>
<dbReference type="EMBL" id="CAJVPJ010000375">
    <property type="protein sequence ID" value="CAG8517779.1"/>
    <property type="molecule type" value="Genomic_DNA"/>
</dbReference>
<keyword evidence="2" id="KW-1185">Reference proteome</keyword>
<organism evidence="1 2">
    <name type="scientific">Paraglomus occultum</name>
    <dbReference type="NCBI Taxonomy" id="144539"/>
    <lineage>
        <taxon>Eukaryota</taxon>
        <taxon>Fungi</taxon>
        <taxon>Fungi incertae sedis</taxon>
        <taxon>Mucoromycota</taxon>
        <taxon>Glomeromycotina</taxon>
        <taxon>Glomeromycetes</taxon>
        <taxon>Paraglomerales</taxon>
        <taxon>Paraglomeraceae</taxon>
        <taxon>Paraglomus</taxon>
    </lineage>
</organism>
<proteinExistence type="predicted"/>
<dbReference type="SUPFAM" id="SSF52047">
    <property type="entry name" value="RNI-like"/>
    <property type="match status" value="1"/>
</dbReference>
<dbReference type="Proteomes" id="UP000789572">
    <property type="component" value="Unassembled WGS sequence"/>
</dbReference>
<gene>
    <name evidence="1" type="ORF">POCULU_LOCUS3410</name>
</gene>
<comment type="caution">
    <text evidence="1">The sequence shown here is derived from an EMBL/GenBank/DDBJ whole genome shotgun (WGS) entry which is preliminary data.</text>
</comment>
<evidence type="ECO:0000313" key="2">
    <source>
        <dbReference type="Proteomes" id="UP000789572"/>
    </source>
</evidence>
<dbReference type="OrthoDB" id="2332634at2759"/>
<dbReference type="AlphaFoldDB" id="A0A9N9F921"/>
<reference evidence="1" key="1">
    <citation type="submission" date="2021-06" db="EMBL/GenBank/DDBJ databases">
        <authorList>
            <person name="Kallberg Y."/>
            <person name="Tangrot J."/>
            <person name="Rosling A."/>
        </authorList>
    </citation>
    <scope>NUCLEOTIDE SEQUENCE</scope>
    <source>
        <strain evidence="1">IA702</strain>
    </source>
</reference>
<evidence type="ECO:0000313" key="1">
    <source>
        <dbReference type="EMBL" id="CAG8517779.1"/>
    </source>
</evidence>
<accession>A0A9N9F921</accession>
<protein>
    <submittedName>
        <fullName evidence="1">10967_t:CDS:1</fullName>
    </submittedName>
</protein>
<sequence>MAANLPPEILSMILNACAYDKETLHACILTNRIWHIVAIRHLWARPFTLLYNKRECYIKSRLCKRKAESLLTTFIRSITDVKEIKKDVSVLTKKYEKKPPFNYNVYLKEIHFYEVWSLVRDWCTPYGGDYESLSLTMRNSGKLAVKIVCLAILYCQHLRTFTLEAPKRLSYYQQISEILMSVKSLPHLRICAFKLSGVANDKMLELFSRFSHNLESLSVDFQDRFLEKSAKTSLQKLIQTQRYLKTVHVKRLSTTMASIFELLNVKSNCLESIILLGVKFQSGENMQFKPSQFRRVKSIDLRSCKIPMIDTVKPMIETEFPHLQELTFRGTEMSCEILRRILEKHGGKLFSEYEFPHLYNLELHDMSHFEPTSLESFLLNSKPSLRSLIIDDTSRITDAHLKILLKYLGRSLRTLKFKFNGEQTSMISHVSNVIAHLDSYVSPNINSDLCPVWA</sequence>
<dbReference type="Gene3D" id="3.80.10.10">
    <property type="entry name" value="Ribonuclease Inhibitor"/>
    <property type="match status" value="1"/>
</dbReference>